<keyword evidence="1" id="KW-0862">Zinc</keyword>
<evidence type="ECO:0000259" key="2">
    <source>
        <dbReference type="PROSITE" id="PS50089"/>
    </source>
</evidence>
<accession>A0A9N8H5B8</accession>
<dbReference type="Proteomes" id="UP001153069">
    <property type="component" value="Unassembled WGS sequence"/>
</dbReference>
<dbReference type="SUPFAM" id="SSF57850">
    <property type="entry name" value="RING/U-box"/>
    <property type="match status" value="1"/>
</dbReference>
<keyword evidence="1" id="KW-0863">Zinc-finger</keyword>
<dbReference type="PROSITE" id="PS50089">
    <property type="entry name" value="ZF_RING_2"/>
    <property type="match status" value="1"/>
</dbReference>
<evidence type="ECO:0000313" key="3">
    <source>
        <dbReference type="EMBL" id="CAB9502523.1"/>
    </source>
</evidence>
<feature type="domain" description="RING-type" evidence="2">
    <location>
        <begin position="15"/>
        <end position="74"/>
    </location>
</feature>
<organism evidence="3 4">
    <name type="scientific">Seminavis robusta</name>
    <dbReference type="NCBI Taxonomy" id="568900"/>
    <lineage>
        <taxon>Eukaryota</taxon>
        <taxon>Sar</taxon>
        <taxon>Stramenopiles</taxon>
        <taxon>Ochrophyta</taxon>
        <taxon>Bacillariophyta</taxon>
        <taxon>Bacillariophyceae</taxon>
        <taxon>Bacillariophycidae</taxon>
        <taxon>Naviculales</taxon>
        <taxon>Naviculaceae</taxon>
        <taxon>Seminavis</taxon>
    </lineage>
</organism>
<dbReference type="InterPro" id="IPR013083">
    <property type="entry name" value="Znf_RING/FYVE/PHD"/>
</dbReference>
<protein>
    <recommendedName>
        <fullName evidence="2">RING-type domain-containing protein</fullName>
    </recommendedName>
</protein>
<dbReference type="Gene3D" id="3.30.40.10">
    <property type="entry name" value="Zinc/RING finger domain, C3HC4 (zinc finger)"/>
    <property type="match status" value="1"/>
</dbReference>
<sequence length="100" mass="10854">MANTLDVINVTGESCIVCFDPFHNGGGVAVFHCNHFICGECHDNLMAVRVTETNMDGEDILMEGKNGDGCPTCRGDDEVVTVYQAQIYCHGTEEDPVVID</sequence>
<keyword evidence="1" id="KW-0479">Metal-binding</keyword>
<name>A0A9N8H5B8_9STRA</name>
<evidence type="ECO:0000313" key="4">
    <source>
        <dbReference type="Proteomes" id="UP001153069"/>
    </source>
</evidence>
<dbReference type="GO" id="GO:0008270">
    <property type="term" value="F:zinc ion binding"/>
    <property type="evidence" value="ECO:0007669"/>
    <property type="project" value="UniProtKB-KW"/>
</dbReference>
<comment type="caution">
    <text evidence="3">The sequence shown here is derived from an EMBL/GenBank/DDBJ whole genome shotgun (WGS) entry which is preliminary data.</text>
</comment>
<proteinExistence type="predicted"/>
<evidence type="ECO:0000256" key="1">
    <source>
        <dbReference type="PROSITE-ProRule" id="PRU00175"/>
    </source>
</evidence>
<keyword evidence="4" id="KW-1185">Reference proteome</keyword>
<gene>
    <name evidence="3" type="ORF">SEMRO_139_G064980.1</name>
</gene>
<dbReference type="EMBL" id="CAICTM010000138">
    <property type="protein sequence ID" value="CAB9502523.1"/>
    <property type="molecule type" value="Genomic_DNA"/>
</dbReference>
<reference evidence="3" key="1">
    <citation type="submission" date="2020-06" db="EMBL/GenBank/DDBJ databases">
        <authorList>
            <consortium name="Plant Systems Biology data submission"/>
        </authorList>
    </citation>
    <scope>NUCLEOTIDE SEQUENCE</scope>
    <source>
        <strain evidence="3">D6</strain>
    </source>
</reference>
<dbReference type="AlphaFoldDB" id="A0A9N8H5B8"/>
<dbReference type="InterPro" id="IPR001841">
    <property type="entry name" value="Znf_RING"/>
</dbReference>